<organism evidence="1 2">
    <name type="scientific">Streptomyces collinus (strain DSM 40733 / Tue 365)</name>
    <dbReference type="NCBI Taxonomy" id="1214242"/>
    <lineage>
        <taxon>Bacteria</taxon>
        <taxon>Bacillati</taxon>
        <taxon>Actinomycetota</taxon>
        <taxon>Actinomycetes</taxon>
        <taxon>Kitasatosporales</taxon>
        <taxon>Streptomycetaceae</taxon>
        <taxon>Streptomyces</taxon>
    </lineage>
</organism>
<reference evidence="2" key="1">
    <citation type="submission" date="2012-10" db="EMBL/GenBank/DDBJ databases">
        <title>The complete genome sequence of Streptomyces collinus Tu 365.</title>
        <authorList>
            <person name="Ruckert C."/>
            <person name="Szczepanowski R."/>
            <person name="Goesmann A."/>
            <person name="Pross E.K."/>
            <person name="Musiol E.M."/>
            <person name="Blin K."/>
            <person name="Wohlleben W."/>
            <person name="Puhler A."/>
            <person name="Weber T."/>
            <person name="Kalinowski J."/>
        </authorList>
    </citation>
    <scope>NUCLEOTIDE SEQUENCE [LARGE SCALE GENOMIC DNA]</scope>
    <source>
        <strain evidence="2">DSM 40733 / Tue 365</strain>
    </source>
</reference>
<accession>S5UQ32</accession>
<keyword evidence="2" id="KW-1185">Reference proteome</keyword>
<name>S5UQ32_STRC3</name>
<dbReference type="RefSeq" id="WP_020938395.1">
    <property type="nucleotide sequence ID" value="NC_021985.1"/>
</dbReference>
<dbReference type="Proteomes" id="UP000015423">
    <property type="component" value="Chromosome"/>
</dbReference>
<dbReference type="AlphaFoldDB" id="S5UQ32"/>
<dbReference type="PATRIC" id="fig|1214242.5.peg.1125"/>
<dbReference type="KEGG" id="sci:B446_05425"/>
<dbReference type="HOGENOM" id="CLU_2604417_0_0_11"/>
<gene>
    <name evidence="1" type="ORF">B446_05425</name>
</gene>
<proteinExistence type="predicted"/>
<dbReference type="EMBL" id="CP006259">
    <property type="protein sequence ID" value="AGS67911.1"/>
    <property type="molecule type" value="Genomic_DNA"/>
</dbReference>
<sequence length="79" mass="8323">MTTTDDTVTADDRRFPVAPAAALALPFGYADGDASRPDAGRTALAERCAPGRGRPAGELVRPAREEFADFDDVIMPLCG</sequence>
<evidence type="ECO:0000313" key="1">
    <source>
        <dbReference type="EMBL" id="AGS67911.1"/>
    </source>
</evidence>
<evidence type="ECO:0000313" key="2">
    <source>
        <dbReference type="Proteomes" id="UP000015423"/>
    </source>
</evidence>
<protein>
    <submittedName>
        <fullName evidence="1">Uncharacterized protein</fullName>
    </submittedName>
</protein>
<reference evidence="1 2" key="2">
    <citation type="journal article" date="2013" name="J. Biotechnol.">
        <title>Complete genome sequence of the kirromycin producer Streptomyces collinus Tu 365 consisting of a linear chromosome and two linear plasmids.</title>
        <authorList>
            <person name="Ruckert C."/>
            <person name="Szczepanowski R."/>
            <person name="Albersmeier A."/>
            <person name="Goesmann A."/>
            <person name="Iftime D."/>
            <person name="Musiol E.M."/>
            <person name="Blin K."/>
            <person name="Wohlleben W."/>
            <person name="Puhler A."/>
            <person name="Kalinowski J."/>
            <person name="Weber T."/>
        </authorList>
    </citation>
    <scope>NUCLEOTIDE SEQUENCE [LARGE SCALE GENOMIC DNA]</scope>
    <source>
        <strain evidence="2">DSM 40733 / Tue 365</strain>
    </source>
</reference>